<protein>
    <submittedName>
        <fullName evidence="2">VOC family protein</fullName>
    </submittedName>
</protein>
<dbReference type="PANTHER" id="PTHR33990">
    <property type="entry name" value="PROTEIN YJDN-RELATED"/>
    <property type="match status" value="1"/>
</dbReference>
<proteinExistence type="predicted"/>
<name>A0AAW9NYF9_9BACL</name>
<dbReference type="Gene3D" id="3.10.180.10">
    <property type="entry name" value="2,3-Dihydroxybiphenyl 1,2-Dioxygenase, domain 1"/>
    <property type="match status" value="1"/>
</dbReference>
<organism evidence="2 3">
    <name type="scientific">Metasolibacillus meyeri</name>
    <dbReference type="NCBI Taxonomy" id="1071052"/>
    <lineage>
        <taxon>Bacteria</taxon>
        <taxon>Bacillati</taxon>
        <taxon>Bacillota</taxon>
        <taxon>Bacilli</taxon>
        <taxon>Bacillales</taxon>
        <taxon>Caryophanaceae</taxon>
        <taxon>Metasolibacillus</taxon>
    </lineage>
</organism>
<dbReference type="Proteomes" id="UP001344888">
    <property type="component" value="Unassembled WGS sequence"/>
</dbReference>
<sequence>MAINVYLIFDGQTREAIELYKEAFQTEETQMMTFGEGHQNDDYPIPEEAKDLIMHARMSAMGADLMFSDTFPGHPYKVGNNVTLAIVTNDEAKLRHAFDALKREGKVQMELQETFWSKCYGSLTDKYSVEWQFNYEA</sequence>
<keyword evidence="3" id="KW-1185">Reference proteome</keyword>
<dbReference type="AlphaFoldDB" id="A0AAW9NYF9"/>
<dbReference type="RefSeq" id="WP_326124996.1">
    <property type="nucleotide sequence ID" value="NZ_JARSFG010000028.1"/>
</dbReference>
<comment type="caution">
    <text evidence="2">The sequence shown here is derived from an EMBL/GenBank/DDBJ whole genome shotgun (WGS) entry which is preliminary data.</text>
</comment>
<dbReference type="PANTHER" id="PTHR33990:SF1">
    <property type="entry name" value="PROTEIN YJDN"/>
    <property type="match status" value="1"/>
</dbReference>
<evidence type="ECO:0000313" key="3">
    <source>
        <dbReference type="Proteomes" id="UP001344888"/>
    </source>
</evidence>
<dbReference type="InterPro" id="IPR029068">
    <property type="entry name" value="Glyas_Bleomycin-R_OHBP_Dase"/>
</dbReference>
<dbReference type="SUPFAM" id="SSF54593">
    <property type="entry name" value="Glyoxalase/Bleomycin resistance protein/Dihydroxybiphenyl dioxygenase"/>
    <property type="match status" value="1"/>
</dbReference>
<dbReference type="Pfam" id="PF06983">
    <property type="entry name" value="3-dmu-9_3-mt"/>
    <property type="match status" value="1"/>
</dbReference>
<feature type="domain" description="PhnB-like" evidence="1">
    <location>
        <begin position="3"/>
        <end position="132"/>
    </location>
</feature>
<dbReference type="InterPro" id="IPR028973">
    <property type="entry name" value="PhnB-like"/>
</dbReference>
<gene>
    <name evidence="2" type="ORF">P9B03_18305</name>
</gene>
<evidence type="ECO:0000313" key="2">
    <source>
        <dbReference type="EMBL" id="MEC1180453.1"/>
    </source>
</evidence>
<dbReference type="CDD" id="cd06588">
    <property type="entry name" value="PhnB_like"/>
    <property type="match status" value="1"/>
</dbReference>
<evidence type="ECO:0000259" key="1">
    <source>
        <dbReference type="Pfam" id="PF06983"/>
    </source>
</evidence>
<dbReference type="EMBL" id="JARSFG010000028">
    <property type="protein sequence ID" value="MEC1180453.1"/>
    <property type="molecule type" value="Genomic_DNA"/>
</dbReference>
<reference evidence="2 3" key="1">
    <citation type="submission" date="2023-03" db="EMBL/GenBank/DDBJ databases">
        <title>Bacillus Genome Sequencing.</title>
        <authorList>
            <person name="Dunlap C."/>
        </authorList>
    </citation>
    <scope>NUCLEOTIDE SEQUENCE [LARGE SCALE GENOMIC DNA]</scope>
    <source>
        <strain evidence="2 3">B-59205</strain>
    </source>
</reference>
<accession>A0AAW9NYF9</accession>